<proteinExistence type="inferred from homology"/>
<dbReference type="Pfam" id="PF02607">
    <property type="entry name" value="B12-binding_2"/>
    <property type="match status" value="1"/>
</dbReference>
<evidence type="ECO:0000256" key="20">
    <source>
        <dbReference type="PROSITE-ProRule" id="PRU00333"/>
    </source>
</evidence>
<dbReference type="Pfam" id="PF00809">
    <property type="entry name" value="Pterin_bind"/>
    <property type="match status" value="1"/>
</dbReference>
<dbReference type="GO" id="GO:0032259">
    <property type="term" value="P:methylation"/>
    <property type="evidence" value="ECO:0007669"/>
    <property type="project" value="UniProtKB-KW"/>
</dbReference>
<feature type="domain" description="B12-binding" evidence="23">
    <location>
        <begin position="673"/>
        <end position="801"/>
    </location>
</feature>
<dbReference type="RefSeq" id="WP_092064123.1">
    <property type="nucleotide sequence ID" value="NZ_FNIN01000003.1"/>
</dbReference>
<dbReference type="InterPro" id="IPR006158">
    <property type="entry name" value="Cobalamin-bd"/>
</dbReference>
<evidence type="ECO:0000256" key="8">
    <source>
        <dbReference type="ARBA" id="ARBA00013998"/>
    </source>
</evidence>
<evidence type="ECO:0000256" key="6">
    <source>
        <dbReference type="ARBA" id="ARBA00010854"/>
    </source>
</evidence>
<evidence type="ECO:0000259" key="23">
    <source>
        <dbReference type="PROSITE" id="PS51332"/>
    </source>
</evidence>
<dbReference type="STRING" id="206665.SAMN04488516_10351"/>
<dbReference type="InterPro" id="IPR036594">
    <property type="entry name" value="Meth_synthase_dom"/>
</dbReference>
<dbReference type="Proteomes" id="UP000199602">
    <property type="component" value="Unassembled WGS sequence"/>
</dbReference>
<evidence type="ECO:0000256" key="9">
    <source>
        <dbReference type="ARBA" id="ARBA00022603"/>
    </source>
</evidence>
<comment type="pathway">
    <text evidence="4">Amino-acid biosynthesis; L-methionine biosynthesis via de novo pathway; L-methionine from L-homocysteine (MetH route): step 1/1.</text>
</comment>
<evidence type="ECO:0000256" key="4">
    <source>
        <dbReference type="ARBA" id="ARBA00005178"/>
    </source>
</evidence>
<reference evidence="25 26" key="1">
    <citation type="submission" date="2016-10" db="EMBL/GenBank/DDBJ databases">
        <authorList>
            <person name="de Groot N.N."/>
        </authorList>
    </citation>
    <scope>NUCLEOTIDE SEQUENCE [LARGE SCALE GENOMIC DNA]</scope>
    <source>
        <strain evidence="25 26">DSM 15269</strain>
    </source>
</reference>
<evidence type="ECO:0000256" key="16">
    <source>
        <dbReference type="ARBA" id="ARBA00023167"/>
    </source>
</evidence>
<dbReference type="EMBL" id="FNIN01000003">
    <property type="protein sequence ID" value="SDN57306.1"/>
    <property type="molecule type" value="Genomic_DNA"/>
</dbReference>
<name>A0A1H0CHD7_9BACT</name>
<sequence length="801" mass="87559">MKFREILNSDEFILFDGGMGTLLQGQGLPPGEMPEIFALCKPEVIVNAHLAYVQAGSKVITTNTFGANRFKLPSKYNVFEVNKKMALLAKKAVQGKALVAGSVGPTGKMLRPLGDVDFEELVDAFEEQIRGLVAGGVDLILGETHFDLAEARAVVVAARRVDASFPIGISMTFEGNTSLTGTTPTGFVLTMLNMNVDFIAINCSLGPKELLPIVQEMLEVSSTPILVEPNAGLPVLEDGKTVFKLEPEPFAFQMLEFAKMGVKCLGGCCGTTPQHIASLRELLSSLKFQKNSAHTSFALTSRSKYVFFGFEHKPVLIGERINPTGKKILTEELQSGNLHYALELGEEQLEAGAKVLDVNVGAPLVKEDKILPRLGFELVKRFDPILCFDSTNFLAIEKSLQIYPGSPLINSISGEKGRLEKLGPLCRDYGAPFILLPLEGKKLPVTSKERIAIIEKMIKKCLDLGISKRLILIDALALTVSSKPEAAKACLEVIKYCTRQGFPTTLGLSNISFGLPARELINSTFLAMAIANGLSSCIVNPNSSKILEIFYTTNLLLNKDKQAKEFVNVFSNWQVGESRVEKKISKQRIISNAKDAVIAGDKEKLIEILKREIEHKSGFALLNEELIPGITEVGEKYEKREYFLPQLLLSAEAMQEGVAFLEPWLKKESGRRGPKIVMATVEGDIHDIGKNIVCLMLKNHGFEVIDLGKDVPATKIVEVAKREKAKIIGLSALMTTTMVRMEDTIKLVKEQNLDCKVIVGGAVVTQAFAKKIGADGYSEDAVAAVKLVKELITNAKEEAFN</sequence>
<accession>A0A1H0CHD7</accession>
<keyword evidence="26" id="KW-1185">Reference proteome</keyword>
<keyword evidence="15 20" id="KW-0862">Zinc</keyword>
<evidence type="ECO:0000313" key="25">
    <source>
        <dbReference type="EMBL" id="SDN57306.1"/>
    </source>
</evidence>
<dbReference type="SUPFAM" id="SSF82282">
    <property type="entry name" value="Homocysteine S-methyltransferase"/>
    <property type="match status" value="1"/>
</dbReference>
<dbReference type="InterPro" id="IPR000489">
    <property type="entry name" value="Pterin-binding_dom"/>
</dbReference>
<evidence type="ECO:0000256" key="12">
    <source>
        <dbReference type="ARBA" id="ARBA00022679"/>
    </source>
</evidence>
<evidence type="ECO:0000256" key="18">
    <source>
        <dbReference type="ARBA" id="ARBA00025552"/>
    </source>
</evidence>
<dbReference type="SUPFAM" id="SSF51717">
    <property type="entry name" value="Dihydropteroate synthetase-like"/>
    <property type="match status" value="1"/>
</dbReference>
<evidence type="ECO:0000256" key="15">
    <source>
        <dbReference type="ARBA" id="ARBA00022833"/>
    </source>
</evidence>
<organism evidence="25 26">
    <name type="scientific">Desulfonauticus submarinus</name>
    <dbReference type="NCBI Taxonomy" id="206665"/>
    <lineage>
        <taxon>Bacteria</taxon>
        <taxon>Pseudomonadati</taxon>
        <taxon>Thermodesulfobacteriota</taxon>
        <taxon>Desulfovibrionia</taxon>
        <taxon>Desulfovibrionales</taxon>
        <taxon>Desulfonauticaceae</taxon>
        <taxon>Desulfonauticus</taxon>
    </lineage>
</organism>
<dbReference type="GO" id="GO:0046872">
    <property type="term" value="F:metal ion binding"/>
    <property type="evidence" value="ECO:0007669"/>
    <property type="project" value="UniProtKB-KW"/>
</dbReference>
<evidence type="ECO:0000256" key="14">
    <source>
        <dbReference type="ARBA" id="ARBA00022723"/>
    </source>
</evidence>
<keyword evidence="11" id="KW-0846">Cobalamin</keyword>
<comment type="function">
    <text evidence="18">Catalyzes the transfer of a methyl group from methyl-cobalamin to homocysteine, yielding enzyme-bound cob(I)alamin and methionine. Subsequently, remethylates the cofactor using methyltetrahydrofolate.</text>
</comment>
<dbReference type="GO" id="GO:0005829">
    <property type="term" value="C:cytosol"/>
    <property type="evidence" value="ECO:0007669"/>
    <property type="project" value="TreeGrafter"/>
</dbReference>
<evidence type="ECO:0000256" key="11">
    <source>
        <dbReference type="ARBA" id="ARBA00022628"/>
    </source>
</evidence>
<feature type="domain" description="Hcy-binding" evidence="21">
    <location>
        <begin position="1"/>
        <end position="283"/>
    </location>
</feature>
<feature type="binding site" evidence="20">
    <location>
        <position position="269"/>
    </location>
    <ligand>
        <name>Zn(2+)</name>
        <dbReference type="ChEBI" id="CHEBI:29105"/>
    </ligand>
</feature>
<evidence type="ECO:0000313" key="26">
    <source>
        <dbReference type="Proteomes" id="UP000199602"/>
    </source>
</evidence>
<dbReference type="CDD" id="cd02070">
    <property type="entry name" value="corrinoid_protein_B12-BD"/>
    <property type="match status" value="1"/>
</dbReference>
<dbReference type="FunFam" id="3.40.50.280:FF:000003">
    <property type="entry name" value="Dimethylamine methyltransferase corrinoid protein"/>
    <property type="match status" value="1"/>
</dbReference>
<dbReference type="UniPathway" id="UPA00051">
    <property type="reaction ID" value="UER00081"/>
</dbReference>
<feature type="binding site" evidence="20">
    <location>
        <position position="268"/>
    </location>
    <ligand>
        <name>Zn(2+)</name>
        <dbReference type="ChEBI" id="CHEBI:29105"/>
    </ligand>
</feature>
<feature type="domain" description="Pterin-binding" evidence="22">
    <location>
        <begin position="314"/>
        <end position="557"/>
    </location>
</feature>
<evidence type="ECO:0000259" key="24">
    <source>
        <dbReference type="PROSITE" id="PS51337"/>
    </source>
</evidence>
<protein>
    <recommendedName>
        <fullName evidence="8">Methionine synthase</fullName>
        <ecNumber evidence="7">2.1.1.13</ecNumber>
    </recommendedName>
    <alternativeName>
        <fullName evidence="19">5-methyltetrahydrofolate--homocysteine methyltransferase</fullName>
    </alternativeName>
</protein>
<gene>
    <name evidence="25" type="ORF">SAMN04488516_10351</name>
</gene>
<keyword evidence="12 20" id="KW-0808">Transferase</keyword>
<dbReference type="PROSITE" id="PS51332">
    <property type="entry name" value="B12_BINDING"/>
    <property type="match status" value="1"/>
</dbReference>
<evidence type="ECO:0000256" key="17">
    <source>
        <dbReference type="ARBA" id="ARBA00023285"/>
    </source>
</evidence>
<dbReference type="Gene3D" id="3.20.20.330">
    <property type="entry name" value="Homocysteine-binding-like domain"/>
    <property type="match status" value="1"/>
</dbReference>
<dbReference type="PANTHER" id="PTHR45833:SF1">
    <property type="entry name" value="METHIONINE SYNTHASE"/>
    <property type="match status" value="1"/>
</dbReference>
<dbReference type="GO" id="GO:0008705">
    <property type="term" value="F:methionine synthase activity"/>
    <property type="evidence" value="ECO:0007669"/>
    <property type="project" value="UniProtKB-EC"/>
</dbReference>
<dbReference type="GO" id="GO:0050667">
    <property type="term" value="P:homocysteine metabolic process"/>
    <property type="evidence" value="ECO:0007669"/>
    <property type="project" value="TreeGrafter"/>
</dbReference>
<dbReference type="SMART" id="SM01018">
    <property type="entry name" value="B12-binding_2"/>
    <property type="match status" value="1"/>
</dbReference>
<evidence type="ECO:0000256" key="7">
    <source>
        <dbReference type="ARBA" id="ARBA00012032"/>
    </source>
</evidence>
<dbReference type="SUPFAM" id="SSF47644">
    <property type="entry name" value="Methionine synthase domain"/>
    <property type="match status" value="1"/>
</dbReference>
<dbReference type="PROSITE" id="PS51337">
    <property type="entry name" value="B12_BINDING_NTER"/>
    <property type="match status" value="1"/>
</dbReference>
<dbReference type="InterPro" id="IPR017215">
    <property type="entry name" value="MetH_bac"/>
</dbReference>
<dbReference type="Pfam" id="PF02574">
    <property type="entry name" value="S-methyl_trans"/>
    <property type="match status" value="1"/>
</dbReference>
<evidence type="ECO:0000256" key="5">
    <source>
        <dbReference type="ARBA" id="ARBA00010398"/>
    </source>
</evidence>
<dbReference type="Gene3D" id="3.20.20.20">
    <property type="entry name" value="Dihydropteroate synthase-like"/>
    <property type="match status" value="1"/>
</dbReference>
<dbReference type="InterPro" id="IPR050554">
    <property type="entry name" value="Met_Synthase/Corrinoid"/>
</dbReference>
<feature type="binding site" evidence="20">
    <location>
        <position position="203"/>
    </location>
    <ligand>
        <name>Zn(2+)</name>
        <dbReference type="ChEBI" id="CHEBI:29105"/>
    </ligand>
</feature>
<evidence type="ECO:0000256" key="19">
    <source>
        <dbReference type="ARBA" id="ARBA00031040"/>
    </source>
</evidence>
<keyword evidence="9 20" id="KW-0489">Methyltransferase</keyword>
<dbReference type="Pfam" id="PF02310">
    <property type="entry name" value="B12-binding"/>
    <property type="match status" value="1"/>
</dbReference>
<dbReference type="PROSITE" id="PS50972">
    <property type="entry name" value="PTERIN_BINDING"/>
    <property type="match status" value="1"/>
</dbReference>
<evidence type="ECO:0000256" key="13">
    <source>
        <dbReference type="ARBA" id="ARBA00022691"/>
    </source>
</evidence>
<evidence type="ECO:0000259" key="21">
    <source>
        <dbReference type="PROSITE" id="PS50970"/>
    </source>
</evidence>
<evidence type="ECO:0000256" key="10">
    <source>
        <dbReference type="ARBA" id="ARBA00022605"/>
    </source>
</evidence>
<dbReference type="InterPro" id="IPR003726">
    <property type="entry name" value="HCY_dom"/>
</dbReference>
<evidence type="ECO:0000256" key="3">
    <source>
        <dbReference type="ARBA" id="ARBA00001956"/>
    </source>
</evidence>
<comment type="catalytic activity">
    <reaction evidence="1">
        <text>(6S)-5-methyl-5,6,7,8-tetrahydrofolate + L-homocysteine = (6S)-5,6,7,8-tetrahydrofolate + L-methionine</text>
        <dbReference type="Rhea" id="RHEA:11172"/>
        <dbReference type="ChEBI" id="CHEBI:18608"/>
        <dbReference type="ChEBI" id="CHEBI:57453"/>
        <dbReference type="ChEBI" id="CHEBI:57844"/>
        <dbReference type="ChEBI" id="CHEBI:58199"/>
        <dbReference type="EC" id="2.1.1.13"/>
    </reaction>
</comment>
<feature type="domain" description="B12-binding N-terminal" evidence="24">
    <location>
        <begin position="580"/>
        <end position="673"/>
    </location>
</feature>
<evidence type="ECO:0000259" key="22">
    <source>
        <dbReference type="PROSITE" id="PS50972"/>
    </source>
</evidence>
<dbReference type="OrthoDB" id="9803687at2"/>
<keyword evidence="16" id="KW-0486">Methionine biosynthesis</keyword>
<dbReference type="InterPro" id="IPR011005">
    <property type="entry name" value="Dihydropteroate_synth-like_sf"/>
</dbReference>
<dbReference type="InterPro" id="IPR036589">
    <property type="entry name" value="HCY_dom_sf"/>
</dbReference>
<comment type="similarity">
    <text evidence="6">Belongs to the methylamine corrinoid protein family.</text>
</comment>
<dbReference type="AlphaFoldDB" id="A0A1H0CHD7"/>
<dbReference type="Gene3D" id="3.40.50.280">
    <property type="entry name" value="Cobalamin-binding domain"/>
    <property type="match status" value="1"/>
</dbReference>
<keyword evidence="17" id="KW-0170">Cobalt</keyword>
<comment type="cofactor">
    <cofactor evidence="3">
        <name>methylcob(III)alamin</name>
        <dbReference type="ChEBI" id="CHEBI:28115"/>
    </cofactor>
</comment>
<dbReference type="Gene3D" id="1.10.1240.10">
    <property type="entry name" value="Methionine synthase domain"/>
    <property type="match status" value="1"/>
</dbReference>
<dbReference type="GO" id="GO:0046653">
    <property type="term" value="P:tetrahydrofolate metabolic process"/>
    <property type="evidence" value="ECO:0007669"/>
    <property type="project" value="TreeGrafter"/>
</dbReference>
<comment type="similarity">
    <text evidence="5">Belongs to the vitamin-B12 dependent methionine synthase family.</text>
</comment>
<keyword evidence="13" id="KW-0949">S-adenosyl-L-methionine</keyword>
<dbReference type="PIRSF" id="PIRSF037472">
    <property type="entry name" value="DHPS_mtfrase"/>
    <property type="match status" value="1"/>
</dbReference>
<dbReference type="PROSITE" id="PS50970">
    <property type="entry name" value="HCY"/>
    <property type="match status" value="1"/>
</dbReference>
<keyword evidence="14 20" id="KW-0479">Metal-binding</keyword>
<evidence type="ECO:0000256" key="1">
    <source>
        <dbReference type="ARBA" id="ARBA00001700"/>
    </source>
</evidence>
<keyword evidence="10" id="KW-0028">Amino-acid biosynthesis</keyword>
<dbReference type="EC" id="2.1.1.13" evidence="7"/>
<dbReference type="SUPFAM" id="SSF52242">
    <property type="entry name" value="Cobalamin (vitamin B12)-binding domain"/>
    <property type="match status" value="1"/>
</dbReference>
<dbReference type="PANTHER" id="PTHR45833">
    <property type="entry name" value="METHIONINE SYNTHASE"/>
    <property type="match status" value="1"/>
</dbReference>
<dbReference type="InterPro" id="IPR003759">
    <property type="entry name" value="Cbl-bd_cap"/>
</dbReference>
<comment type="cofactor">
    <cofactor evidence="2 20">
        <name>Zn(2+)</name>
        <dbReference type="ChEBI" id="CHEBI:29105"/>
    </cofactor>
</comment>
<dbReference type="GO" id="GO:0031419">
    <property type="term" value="F:cobalamin binding"/>
    <property type="evidence" value="ECO:0007669"/>
    <property type="project" value="UniProtKB-KW"/>
</dbReference>
<evidence type="ECO:0000256" key="2">
    <source>
        <dbReference type="ARBA" id="ARBA00001947"/>
    </source>
</evidence>
<dbReference type="InterPro" id="IPR036724">
    <property type="entry name" value="Cobalamin-bd_sf"/>
</dbReference>